<accession>A0A9W6KQV2</accession>
<dbReference type="PANTHER" id="PTHR34109:SF1">
    <property type="entry name" value="VOC DOMAIN-CONTAINING PROTEIN"/>
    <property type="match status" value="1"/>
</dbReference>
<dbReference type="CDD" id="cd07246">
    <property type="entry name" value="VOC_like"/>
    <property type="match status" value="1"/>
</dbReference>
<dbReference type="Pfam" id="PF00903">
    <property type="entry name" value="Glyoxalase"/>
    <property type="match status" value="1"/>
</dbReference>
<dbReference type="Gene3D" id="3.30.720.110">
    <property type="match status" value="1"/>
</dbReference>
<dbReference type="PANTHER" id="PTHR34109">
    <property type="entry name" value="BNAUNNG04460D PROTEIN-RELATED"/>
    <property type="match status" value="1"/>
</dbReference>
<protein>
    <submittedName>
        <fullName evidence="2">Glyoxalase</fullName>
    </submittedName>
</protein>
<dbReference type="AlphaFoldDB" id="A0A9W6KQV2"/>
<feature type="domain" description="VOC" evidence="1">
    <location>
        <begin position="11"/>
        <end position="128"/>
    </location>
</feature>
<dbReference type="Proteomes" id="UP001143480">
    <property type="component" value="Unassembled WGS sequence"/>
</dbReference>
<reference evidence="2" key="1">
    <citation type="journal article" date="2014" name="Int. J. Syst. Evol. Microbiol.">
        <title>Complete genome sequence of Corynebacterium casei LMG S-19264T (=DSM 44701T), isolated from a smear-ripened cheese.</title>
        <authorList>
            <consortium name="US DOE Joint Genome Institute (JGI-PGF)"/>
            <person name="Walter F."/>
            <person name="Albersmeier A."/>
            <person name="Kalinowski J."/>
            <person name="Ruckert C."/>
        </authorList>
    </citation>
    <scope>NUCLEOTIDE SEQUENCE</scope>
    <source>
        <strain evidence="2">VKM Ac-1321</strain>
    </source>
</reference>
<keyword evidence="3" id="KW-1185">Reference proteome</keyword>
<evidence type="ECO:0000313" key="2">
    <source>
        <dbReference type="EMBL" id="GLL05475.1"/>
    </source>
</evidence>
<evidence type="ECO:0000313" key="3">
    <source>
        <dbReference type="Proteomes" id="UP001143480"/>
    </source>
</evidence>
<proteinExistence type="predicted"/>
<name>A0A9W6KQV2_9ACTN</name>
<dbReference type="Gene3D" id="3.30.720.120">
    <property type="match status" value="1"/>
</dbReference>
<comment type="caution">
    <text evidence="2">The sequence shown here is derived from an EMBL/GenBank/DDBJ whole genome shotgun (WGS) entry which is preliminary data.</text>
</comment>
<dbReference type="InterPro" id="IPR029068">
    <property type="entry name" value="Glyas_Bleomycin-R_OHBP_Dase"/>
</dbReference>
<dbReference type="RefSeq" id="WP_261965064.1">
    <property type="nucleotide sequence ID" value="NZ_BAAAXA010000001.1"/>
</dbReference>
<organism evidence="2 3">
    <name type="scientific">Dactylosporangium matsuzakiense</name>
    <dbReference type="NCBI Taxonomy" id="53360"/>
    <lineage>
        <taxon>Bacteria</taxon>
        <taxon>Bacillati</taxon>
        <taxon>Actinomycetota</taxon>
        <taxon>Actinomycetes</taxon>
        <taxon>Micromonosporales</taxon>
        <taxon>Micromonosporaceae</taxon>
        <taxon>Dactylosporangium</taxon>
    </lineage>
</organism>
<gene>
    <name evidence="2" type="ORF">GCM10017581_072220</name>
</gene>
<dbReference type="InterPro" id="IPR004360">
    <property type="entry name" value="Glyas_Fos-R_dOase_dom"/>
</dbReference>
<dbReference type="PROSITE" id="PS51819">
    <property type="entry name" value="VOC"/>
    <property type="match status" value="1"/>
</dbReference>
<reference evidence="2" key="2">
    <citation type="submission" date="2023-01" db="EMBL/GenBank/DDBJ databases">
        <authorList>
            <person name="Sun Q."/>
            <person name="Evtushenko L."/>
        </authorList>
    </citation>
    <scope>NUCLEOTIDE SEQUENCE</scope>
    <source>
        <strain evidence="2">VKM Ac-1321</strain>
    </source>
</reference>
<dbReference type="InterPro" id="IPR037523">
    <property type="entry name" value="VOC_core"/>
</dbReference>
<sequence length="175" mass="18710">MNTTTTTPPAGYTTVAPWIVTPDTGRLLDFVTAVFDGTALGRVPLEDGTIGHAEIRVGDTVVLAFDSRPDWPAMPSLLRVFVADADATIERAVAAGARVVTAPATQAFGQRGGRVRDPFGNIWWISAVVEEVTPEVGMSRLAEPEYAEAMRDAQQTLDRELSGRTDSVVSRPQAG</sequence>
<evidence type="ECO:0000259" key="1">
    <source>
        <dbReference type="PROSITE" id="PS51819"/>
    </source>
</evidence>
<dbReference type="EMBL" id="BSFP01000058">
    <property type="protein sequence ID" value="GLL05475.1"/>
    <property type="molecule type" value="Genomic_DNA"/>
</dbReference>
<dbReference type="SUPFAM" id="SSF54593">
    <property type="entry name" value="Glyoxalase/Bleomycin resistance protein/Dihydroxybiphenyl dioxygenase"/>
    <property type="match status" value="1"/>
</dbReference>